<reference evidence="2" key="2">
    <citation type="submission" date="2025-09" db="UniProtKB">
        <authorList>
            <consortium name="Ensembl"/>
        </authorList>
    </citation>
    <scope>IDENTIFICATION</scope>
</reference>
<protein>
    <recommendedName>
        <fullName evidence="4">RFX5 N-terminal domain-containing protein</fullName>
    </recommendedName>
</protein>
<dbReference type="GeneTree" id="ENSGT00940000175972"/>
<dbReference type="InterPro" id="IPR039779">
    <property type="entry name" value="RFX-like"/>
</dbReference>
<sequence length="694" mass="72590">MILSPLLLVSASPLLLVSSPPRLLFSSSPRLLFSSSPLLLVSSSPLLLFSSSSRLLFSSSRLLFSSPLLLVSSSPLLLVSASPRLLFSLSPLLLVSSSPRLLVSSSPLLLSSSSPLSSSLLLFSSSPLLLVSSSPLLLSSSSPLLLVSSPPRLLFSSSPLLLVSSSLLLFSSSPLLLVSSSLLLLSSSPLLLVSSSLLLFSSSPLLLVSSSPRLLVLLLFQAELTELVQTYKQEVTEAACELICDWAQKILKRSFDTVVEIARYLIQEHIVNPRCSQAELVTSAALAGGPAKTHKVIKKTPAVHKPDSDAEQKRENLGDLKQPSADKSAAAKPSSLEALPPPSSSSSLRPAVEAFMKQLPRILPRSSIPDKTQLSVRSSPPSLAPKDASGVGGASGPGGPAAAAAASGGGVKVIMATLPQQQGAPVPLMILPQGCLYEREKVAPPPAAPTSVVQKARGNTSKRPLELASGGGAVGLSGGSASNTPPVKRKRGRPRKPRPEDAFPPPRPPPPQPHPPPHPSHPPIITSLTGGVIQKASSSSQPVLELVIQDQSSLVLSHLPADPAHRLVEHRGVVVQCQPGGAGEPDHHNRPLLLFQSPGNPSWELAASSRTPMVEVIQKAPRPSNNSTAAAAAHLHPHTALPLPTLHEERGEVEITLTPLELPSSSTSSPPPAPASSVTVKTEEDHISSQREGH</sequence>
<dbReference type="InParanoid" id="A0A3Q3FFG8"/>
<dbReference type="AlphaFoldDB" id="A0A3Q3FFG8"/>
<feature type="compositionally biased region" description="Low complexity" evidence="1">
    <location>
        <begin position="323"/>
        <end position="348"/>
    </location>
</feature>
<dbReference type="PANTHER" id="PTHR12619">
    <property type="entry name" value="RFX TRANSCRIPTION FACTOR FAMILY"/>
    <property type="match status" value="1"/>
</dbReference>
<feature type="compositionally biased region" description="Basic residues" evidence="1">
    <location>
        <begin position="292"/>
        <end position="302"/>
    </location>
</feature>
<keyword evidence="3" id="KW-1185">Reference proteome</keyword>
<name>A0A3Q3FFG8_9LABR</name>
<dbReference type="Proteomes" id="UP000261660">
    <property type="component" value="Unplaced"/>
</dbReference>
<feature type="compositionally biased region" description="Polar residues" evidence="1">
    <location>
        <begin position="369"/>
        <end position="381"/>
    </location>
</feature>
<evidence type="ECO:0008006" key="4">
    <source>
        <dbReference type="Google" id="ProtNLM"/>
    </source>
</evidence>
<dbReference type="GO" id="GO:0000981">
    <property type="term" value="F:DNA-binding transcription factor activity, RNA polymerase II-specific"/>
    <property type="evidence" value="ECO:0007669"/>
    <property type="project" value="TreeGrafter"/>
</dbReference>
<evidence type="ECO:0000256" key="1">
    <source>
        <dbReference type="SAM" id="MobiDB-lite"/>
    </source>
</evidence>
<feature type="region of interest" description="Disordered" evidence="1">
    <location>
        <begin position="363"/>
        <end position="405"/>
    </location>
</feature>
<feature type="region of interest" description="Disordered" evidence="1">
    <location>
        <begin position="292"/>
        <end position="348"/>
    </location>
</feature>
<feature type="compositionally biased region" description="Basic and acidic residues" evidence="1">
    <location>
        <begin position="681"/>
        <end position="694"/>
    </location>
</feature>
<feature type="compositionally biased region" description="Basic residues" evidence="1">
    <location>
        <begin position="487"/>
        <end position="496"/>
    </location>
</feature>
<dbReference type="Ensembl" id="ENSLBET00000018952.1">
    <property type="protein sequence ID" value="ENSLBEP00000017952.1"/>
    <property type="gene ID" value="ENSLBEG00000013847.1"/>
</dbReference>
<organism evidence="2 3">
    <name type="scientific">Labrus bergylta</name>
    <name type="common">ballan wrasse</name>
    <dbReference type="NCBI Taxonomy" id="56723"/>
    <lineage>
        <taxon>Eukaryota</taxon>
        <taxon>Metazoa</taxon>
        <taxon>Chordata</taxon>
        <taxon>Craniata</taxon>
        <taxon>Vertebrata</taxon>
        <taxon>Euteleostomi</taxon>
        <taxon>Actinopterygii</taxon>
        <taxon>Neopterygii</taxon>
        <taxon>Teleostei</taxon>
        <taxon>Neoteleostei</taxon>
        <taxon>Acanthomorphata</taxon>
        <taxon>Eupercaria</taxon>
        <taxon>Labriformes</taxon>
        <taxon>Labridae</taxon>
        <taxon>Labrus</taxon>
    </lineage>
</organism>
<dbReference type="STRING" id="56723.ENSLBEP00000017952"/>
<feature type="compositionally biased region" description="Gly residues" evidence="1">
    <location>
        <begin position="390"/>
        <end position="399"/>
    </location>
</feature>
<evidence type="ECO:0000313" key="3">
    <source>
        <dbReference type="Proteomes" id="UP000261660"/>
    </source>
</evidence>
<feature type="region of interest" description="Disordered" evidence="1">
    <location>
        <begin position="443"/>
        <end position="527"/>
    </location>
</feature>
<reference evidence="2" key="1">
    <citation type="submission" date="2025-08" db="UniProtKB">
        <authorList>
            <consortium name="Ensembl"/>
        </authorList>
    </citation>
    <scope>IDENTIFICATION</scope>
</reference>
<feature type="compositionally biased region" description="Gly residues" evidence="1">
    <location>
        <begin position="469"/>
        <end position="478"/>
    </location>
</feature>
<accession>A0A3Q3FFG8</accession>
<feature type="region of interest" description="Disordered" evidence="1">
    <location>
        <begin position="645"/>
        <end position="694"/>
    </location>
</feature>
<evidence type="ECO:0000313" key="2">
    <source>
        <dbReference type="Ensembl" id="ENSLBEP00000017952.1"/>
    </source>
</evidence>
<feature type="compositionally biased region" description="Polar residues" evidence="1">
    <location>
        <begin position="451"/>
        <end position="462"/>
    </location>
</feature>
<dbReference type="PANTHER" id="PTHR12619:SF18">
    <property type="entry name" value="DNA-BINDING PROTEIN RFX5"/>
    <property type="match status" value="1"/>
</dbReference>
<proteinExistence type="predicted"/>
<dbReference type="GO" id="GO:0000978">
    <property type="term" value="F:RNA polymerase II cis-regulatory region sequence-specific DNA binding"/>
    <property type="evidence" value="ECO:0007669"/>
    <property type="project" value="TreeGrafter"/>
</dbReference>
<feature type="compositionally biased region" description="Pro residues" evidence="1">
    <location>
        <begin position="502"/>
        <end position="522"/>
    </location>
</feature>
<feature type="compositionally biased region" description="Low complexity" evidence="1">
    <location>
        <begin position="656"/>
        <end position="668"/>
    </location>
</feature>
<feature type="compositionally biased region" description="Basic and acidic residues" evidence="1">
    <location>
        <begin position="304"/>
        <end position="318"/>
    </location>
</feature>